<feature type="region of interest" description="Disordered" evidence="1">
    <location>
        <begin position="1"/>
        <end position="32"/>
    </location>
</feature>
<dbReference type="Proteomes" id="UP000707451">
    <property type="component" value="Unassembled WGS sequence"/>
</dbReference>
<organism evidence="2 3">
    <name type="scientific">Linnemannia hyalina</name>
    <dbReference type="NCBI Taxonomy" id="64524"/>
    <lineage>
        <taxon>Eukaryota</taxon>
        <taxon>Fungi</taxon>
        <taxon>Fungi incertae sedis</taxon>
        <taxon>Mucoromycota</taxon>
        <taxon>Mortierellomycotina</taxon>
        <taxon>Mortierellomycetes</taxon>
        <taxon>Mortierellales</taxon>
        <taxon>Mortierellaceae</taxon>
        <taxon>Linnemannia</taxon>
    </lineage>
</organism>
<evidence type="ECO:0000313" key="2">
    <source>
        <dbReference type="EMBL" id="KAG9061330.1"/>
    </source>
</evidence>
<evidence type="ECO:0000256" key="1">
    <source>
        <dbReference type="SAM" id="MobiDB-lite"/>
    </source>
</evidence>
<accession>A0A9P8BML6</accession>
<evidence type="ECO:0000313" key="3">
    <source>
        <dbReference type="Proteomes" id="UP000707451"/>
    </source>
</evidence>
<gene>
    <name evidence="2" type="ORF">KI688_007308</name>
</gene>
<dbReference type="OrthoDB" id="2424341at2759"/>
<sequence>MAELVAPEEPSIPDSSSELSPGGRSSSLSSGGVPEAKLYVDPAFFTVHKYILNGHNLGQILHWYQIAVTKTVINFDVAMNYILTTTEELEGIPTEVLEDIRHRFVWNATRLDNPTVEMCGRLGQQLALGDDIHDDSKEPDLQRIVVLYQIVKFVIDWANGEARGSKKRRGHGYRPDAVIIRNSRQIGFLEVKPPGSCHTVREYLHDYWNLANRAKDAIDNLLQQGLPITKVAVQPFSK</sequence>
<comment type="caution">
    <text evidence="2">The sequence shown here is derived from an EMBL/GenBank/DDBJ whole genome shotgun (WGS) entry which is preliminary data.</text>
</comment>
<name>A0A9P8BML6_9FUNG</name>
<feature type="compositionally biased region" description="Low complexity" evidence="1">
    <location>
        <begin position="7"/>
        <end position="32"/>
    </location>
</feature>
<keyword evidence="3" id="KW-1185">Reference proteome</keyword>
<proteinExistence type="predicted"/>
<protein>
    <submittedName>
        <fullName evidence="2">Uncharacterized protein</fullName>
    </submittedName>
</protein>
<reference evidence="2" key="1">
    <citation type="submission" date="2021-06" db="EMBL/GenBank/DDBJ databases">
        <title>Genome Sequence of Mortierella hyaline Strain SCG-10, a Cold-Adapted, Nitrate-Reducing Fungus Isolated from Soil in Minnesota, USA.</title>
        <authorList>
            <person name="Aldossari N."/>
        </authorList>
    </citation>
    <scope>NUCLEOTIDE SEQUENCE</scope>
    <source>
        <strain evidence="2">SCG-10</strain>
    </source>
</reference>
<dbReference type="EMBL" id="JAHRHY010000024">
    <property type="protein sequence ID" value="KAG9061330.1"/>
    <property type="molecule type" value="Genomic_DNA"/>
</dbReference>
<dbReference type="AlphaFoldDB" id="A0A9P8BML6"/>